<evidence type="ECO:0000313" key="4">
    <source>
        <dbReference type="Proteomes" id="UP000030746"/>
    </source>
</evidence>
<dbReference type="SMART" id="SM00256">
    <property type="entry name" value="FBOX"/>
    <property type="match status" value="1"/>
</dbReference>
<accession>V3ZS78</accession>
<dbReference type="HOGENOM" id="CLU_010774_0_0_1"/>
<feature type="compositionally biased region" description="Basic residues" evidence="1">
    <location>
        <begin position="615"/>
        <end position="629"/>
    </location>
</feature>
<dbReference type="InterPro" id="IPR042354">
    <property type="entry name" value="FBX38"/>
</dbReference>
<sequence length="917" mass="104170">MVELENKLEKIEKEKDYFQLLSLEIICKIFKYVSLFDVLKLSSQCRKFQQAVSMYLRILKSIDFTQGQLHGWMPATVNDDHLNSLLPKCRELEYIYGFHPAHLSKRRLRNCRHTLSIPGILAALNFASKLKGIEISDITLLSAVLNYFPNLKILGTFRNRMTESALENDRFSFTVNPKVTSLHLTGITIPCLPKMDMVLYLYLHQVKITNAHPFREFLVPKLQTFVMSNCCGPVNALSYVPLFAGLAAAQPLTRLELVKVPFMGGLIHHIVEDSWRANGFRQLTNVLFSSCRNALEMDLGFLLITAADKLKELSIQPSLTKDSLFSALNMADVQFDNLNVLSLGYVDVTLEQGDVSVYEFGNNVVESPAMITDNGMKAVGQTFQDISQMEVYNCPHLIQPCTWFSSVVVNWAYLQHLTLRRCHSVRLQDFSTFISHLPRLEMLQLEYMFREPPKGCSRVGLSAGTGLGVSSALVQNHAHGNDIQPNQPADEEQEVEDEDDLNNNDDEEMNRAEEADDDENIEIEPIIMLNNARAVPVRNQQNVRLVANDNDNVNDAEGNIADEPPLPAEQPPLPPEPPKKKTGTTGSTRKSSSRQTSKKSQNGSMGNEGQTSAGRSRRSSVSLKRKKSIHDKATSTSDPVMEDDHIQVLLLRSDSLVCVKLHMVGITDLIIEDCPELSSVSGSACRVLKKVTIYSAPNLSKTNFVQCKKLDQTHLVNEVCDQISEHNRVIFLRPMHEFNLRDFEAMLFQQPDICYYIGIIYDYSPCPNQTLYNRVRVTNWLELFSRLNIDFVRCMDFVETSWYRVDANTYPWKRDIYRMQGLNENGSKWEMITDIPWIRMLSQCPDIKHHNQVADDFKGGLYCQGAKGHFNKEDARDGIVFDLAEFQDANQTFFINNIIVYFNMCDTSGVPTPDFYL</sequence>
<evidence type="ECO:0000259" key="2">
    <source>
        <dbReference type="SMART" id="SM00256"/>
    </source>
</evidence>
<keyword evidence="4" id="KW-1185">Reference proteome</keyword>
<feature type="region of interest" description="Disordered" evidence="1">
    <location>
        <begin position="479"/>
        <end position="521"/>
    </location>
</feature>
<dbReference type="PANTHER" id="PTHR14753:SF3">
    <property type="entry name" value="F-BOX ONLY PROTEIN 38"/>
    <property type="match status" value="1"/>
</dbReference>
<dbReference type="Gene3D" id="3.80.10.10">
    <property type="entry name" value="Ribonuclease Inhibitor"/>
    <property type="match status" value="1"/>
</dbReference>
<dbReference type="PANTHER" id="PTHR14753">
    <property type="entry name" value="F-BOX ONLY PROTEIN 38"/>
    <property type="match status" value="1"/>
</dbReference>
<dbReference type="GO" id="GO:0005634">
    <property type="term" value="C:nucleus"/>
    <property type="evidence" value="ECO:0007669"/>
    <property type="project" value="TreeGrafter"/>
</dbReference>
<dbReference type="InterPro" id="IPR032675">
    <property type="entry name" value="LRR_dom_sf"/>
</dbReference>
<dbReference type="SUPFAM" id="SSF52047">
    <property type="entry name" value="RNI-like"/>
    <property type="match status" value="1"/>
</dbReference>
<feature type="compositionally biased region" description="Low complexity" evidence="1">
    <location>
        <begin position="583"/>
        <end position="600"/>
    </location>
</feature>
<dbReference type="GO" id="GO:0031146">
    <property type="term" value="P:SCF-dependent proteasomal ubiquitin-dependent protein catabolic process"/>
    <property type="evidence" value="ECO:0007669"/>
    <property type="project" value="InterPro"/>
</dbReference>
<name>V3ZS78_LOTGI</name>
<dbReference type="KEGG" id="lgi:LOTGIDRAFT_196970"/>
<dbReference type="CTD" id="20245220"/>
<protein>
    <recommendedName>
        <fullName evidence="2">F-box domain-containing protein</fullName>
    </recommendedName>
</protein>
<evidence type="ECO:0000313" key="3">
    <source>
        <dbReference type="EMBL" id="ESO83751.1"/>
    </source>
</evidence>
<organism evidence="3 4">
    <name type="scientific">Lottia gigantea</name>
    <name type="common">Giant owl limpet</name>
    <dbReference type="NCBI Taxonomy" id="225164"/>
    <lineage>
        <taxon>Eukaryota</taxon>
        <taxon>Metazoa</taxon>
        <taxon>Spiralia</taxon>
        <taxon>Lophotrochozoa</taxon>
        <taxon>Mollusca</taxon>
        <taxon>Gastropoda</taxon>
        <taxon>Patellogastropoda</taxon>
        <taxon>Lottioidea</taxon>
        <taxon>Lottiidae</taxon>
        <taxon>Lottia</taxon>
    </lineage>
</organism>
<dbReference type="CDD" id="cd22107">
    <property type="entry name" value="F-box_FBXO38"/>
    <property type="match status" value="1"/>
</dbReference>
<reference evidence="3 4" key="1">
    <citation type="journal article" date="2013" name="Nature">
        <title>Insights into bilaterian evolution from three spiralian genomes.</title>
        <authorList>
            <person name="Simakov O."/>
            <person name="Marletaz F."/>
            <person name="Cho S.J."/>
            <person name="Edsinger-Gonzales E."/>
            <person name="Havlak P."/>
            <person name="Hellsten U."/>
            <person name="Kuo D.H."/>
            <person name="Larsson T."/>
            <person name="Lv J."/>
            <person name="Arendt D."/>
            <person name="Savage R."/>
            <person name="Osoegawa K."/>
            <person name="de Jong P."/>
            <person name="Grimwood J."/>
            <person name="Chapman J.A."/>
            <person name="Shapiro H."/>
            <person name="Aerts A."/>
            <person name="Otillar R.P."/>
            <person name="Terry A.Y."/>
            <person name="Boore J.L."/>
            <person name="Grigoriev I.V."/>
            <person name="Lindberg D.R."/>
            <person name="Seaver E.C."/>
            <person name="Weisblat D.A."/>
            <person name="Putnam N.H."/>
            <person name="Rokhsar D.S."/>
        </authorList>
    </citation>
    <scope>NUCLEOTIDE SEQUENCE [LARGE SCALE GENOMIC DNA]</scope>
</reference>
<dbReference type="AlphaFoldDB" id="V3ZS78"/>
<dbReference type="GeneID" id="20245220"/>
<gene>
    <name evidence="3" type="ORF">LOTGIDRAFT_196970</name>
</gene>
<dbReference type="STRING" id="225164.V3ZS78"/>
<dbReference type="OrthoDB" id="10036898at2759"/>
<evidence type="ECO:0000256" key="1">
    <source>
        <dbReference type="SAM" id="MobiDB-lite"/>
    </source>
</evidence>
<dbReference type="InterPro" id="IPR001810">
    <property type="entry name" value="F-box_dom"/>
</dbReference>
<dbReference type="EMBL" id="KB203598">
    <property type="protein sequence ID" value="ESO83751.1"/>
    <property type="molecule type" value="Genomic_DNA"/>
</dbReference>
<dbReference type="InterPro" id="IPR036047">
    <property type="entry name" value="F-box-like_dom_sf"/>
</dbReference>
<feature type="compositionally biased region" description="Polar residues" evidence="1">
    <location>
        <begin position="601"/>
        <end position="614"/>
    </location>
</feature>
<dbReference type="RefSeq" id="XP_009065537.1">
    <property type="nucleotide sequence ID" value="XM_009067289.1"/>
</dbReference>
<feature type="domain" description="F-box" evidence="2">
    <location>
        <begin position="21"/>
        <end position="60"/>
    </location>
</feature>
<feature type="compositionally biased region" description="Pro residues" evidence="1">
    <location>
        <begin position="564"/>
        <end position="576"/>
    </location>
</feature>
<feature type="region of interest" description="Disordered" evidence="1">
    <location>
        <begin position="550"/>
        <end position="638"/>
    </location>
</feature>
<dbReference type="OMA" id="ACITNNI"/>
<feature type="compositionally biased region" description="Acidic residues" evidence="1">
    <location>
        <begin position="489"/>
        <end position="521"/>
    </location>
</feature>
<dbReference type="GO" id="GO:0005737">
    <property type="term" value="C:cytoplasm"/>
    <property type="evidence" value="ECO:0007669"/>
    <property type="project" value="TreeGrafter"/>
</dbReference>
<proteinExistence type="predicted"/>
<dbReference type="GO" id="GO:0070936">
    <property type="term" value="P:protein K48-linked ubiquitination"/>
    <property type="evidence" value="ECO:0007669"/>
    <property type="project" value="TreeGrafter"/>
</dbReference>
<dbReference type="SUPFAM" id="SSF81383">
    <property type="entry name" value="F-box domain"/>
    <property type="match status" value="1"/>
</dbReference>
<dbReference type="Proteomes" id="UP000030746">
    <property type="component" value="Unassembled WGS sequence"/>
</dbReference>
<dbReference type="Pfam" id="PF00646">
    <property type="entry name" value="F-box"/>
    <property type="match status" value="1"/>
</dbReference>